<keyword evidence="6 16" id="KW-0418">Kinase</keyword>
<dbReference type="InterPro" id="IPR018060">
    <property type="entry name" value="HTH_AraC"/>
</dbReference>
<dbReference type="PROSITE" id="PS50109">
    <property type="entry name" value="HIS_KIN"/>
    <property type="match status" value="1"/>
</dbReference>
<dbReference type="InterPro" id="IPR004358">
    <property type="entry name" value="Sig_transdc_His_kin-like_C"/>
</dbReference>
<evidence type="ECO:0000259" key="13">
    <source>
        <dbReference type="PROSITE" id="PS01124"/>
    </source>
</evidence>
<dbReference type="SMART" id="SM00342">
    <property type="entry name" value="HTH_ARAC"/>
    <property type="match status" value="1"/>
</dbReference>
<evidence type="ECO:0000256" key="11">
    <source>
        <dbReference type="PROSITE-ProRule" id="PRU00169"/>
    </source>
</evidence>
<dbReference type="SUPFAM" id="SSF52172">
    <property type="entry name" value="CheY-like"/>
    <property type="match status" value="1"/>
</dbReference>
<dbReference type="PANTHER" id="PTHR43547:SF2">
    <property type="entry name" value="HYBRID SIGNAL TRANSDUCTION HISTIDINE KINASE C"/>
    <property type="match status" value="1"/>
</dbReference>
<dbReference type="Gene3D" id="3.30.565.10">
    <property type="entry name" value="Histidine kinase-like ATPase, C-terminal domain"/>
    <property type="match status" value="1"/>
</dbReference>
<dbReference type="Proteomes" id="UP000245647">
    <property type="component" value="Unassembled WGS sequence"/>
</dbReference>
<reference evidence="16 17" key="1">
    <citation type="submission" date="2018-04" db="EMBL/GenBank/DDBJ databases">
        <title>Pedobacter chongqingensis sp. nov., isolated from a rottenly hemp rope.</title>
        <authorList>
            <person name="Cai Y."/>
        </authorList>
    </citation>
    <scope>NUCLEOTIDE SEQUENCE [LARGE SCALE GENOMIC DNA]</scope>
    <source>
        <strain evidence="16 17">FJ4-8</strain>
    </source>
</reference>
<keyword evidence="12" id="KW-0732">Signal</keyword>
<dbReference type="Pfam" id="PF00072">
    <property type="entry name" value="Response_reg"/>
    <property type="match status" value="1"/>
</dbReference>
<evidence type="ECO:0000256" key="9">
    <source>
        <dbReference type="ARBA" id="ARBA00023015"/>
    </source>
</evidence>
<dbReference type="SUPFAM" id="SSF63829">
    <property type="entry name" value="Calcium-dependent phosphotriesterase"/>
    <property type="match status" value="3"/>
</dbReference>
<dbReference type="InterPro" id="IPR013783">
    <property type="entry name" value="Ig-like_fold"/>
</dbReference>
<dbReference type="Gene3D" id="3.40.50.2300">
    <property type="match status" value="1"/>
</dbReference>
<organism evidence="16 17">
    <name type="scientific">Pararcticibacter amylolyticus</name>
    <dbReference type="NCBI Taxonomy" id="2173175"/>
    <lineage>
        <taxon>Bacteria</taxon>
        <taxon>Pseudomonadati</taxon>
        <taxon>Bacteroidota</taxon>
        <taxon>Sphingobacteriia</taxon>
        <taxon>Sphingobacteriales</taxon>
        <taxon>Sphingobacteriaceae</taxon>
        <taxon>Pararcticibacter</taxon>
    </lineage>
</organism>
<dbReference type="PROSITE" id="PS50110">
    <property type="entry name" value="RESPONSE_REGULATORY"/>
    <property type="match status" value="1"/>
</dbReference>
<dbReference type="CDD" id="cd00082">
    <property type="entry name" value="HisKA"/>
    <property type="match status" value="1"/>
</dbReference>
<dbReference type="Gene3D" id="2.130.10.10">
    <property type="entry name" value="YVTN repeat-like/Quinoprotein amine dehydrogenase"/>
    <property type="match status" value="2"/>
</dbReference>
<evidence type="ECO:0000256" key="4">
    <source>
        <dbReference type="ARBA" id="ARBA00022679"/>
    </source>
</evidence>
<keyword evidence="17" id="KW-1185">Reference proteome</keyword>
<feature type="domain" description="Response regulatory" evidence="15">
    <location>
        <begin position="1096"/>
        <end position="1211"/>
    </location>
</feature>
<evidence type="ECO:0000256" key="6">
    <source>
        <dbReference type="ARBA" id="ARBA00022777"/>
    </source>
</evidence>
<keyword evidence="3 11" id="KW-0597">Phosphoprotein</keyword>
<evidence type="ECO:0000313" key="17">
    <source>
        <dbReference type="Proteomes" id="UP000245647"/>
    </source>
</evidence>
<comment type="catalytic activity">
    <reaction evidence="1">
        <text>ATP + protein L-histidine = ADP + protein N-phospho-L-histidine.</text>
        <dbReference type="EC" id="2.7.13.3"/>
    </reaction>
</comment>
<dbReference type="EMBL" id="QEAS01000003">
    <property type="protein sequence ID" value="PWG81853.1"/>
    <property type="molecule type" value="Genomic_DNA"/>
</dbReference>
<dbReference type="SMART" id="SM00388">
    <property type="entry name" value="HisKA"/>
    <property type="match status" value="1"/>
</dbReference>
<evidence type="ECO:0000259" key="14">
    <source>
        <dbReference type="PROSITE" id="PS50109"/>
    </source>
</evidence>
<protein>
    <recommendedName>
        <fullName evidence="2">histidine kinase</fullName>
        <ecNumber evidence="2">2.7.13.3</ecNumber>
    </recommendedName>
</protein>
<dbReference type="Gene3D" id="1.10.287.130">
    <property type="match status" value="1"/>
</dbReference>
<dbReference type="InterPro" id="IPR011006">
    <property type="entry name" value="CheY-like_superfamily"/>
</dbReference>
<keyword evidence="8" id="KW-0902">Two-component regulatory system</keyword>
<dbReference type="FunFam" id="3.30.565.10:FF:000037">
    <property type="entry name" value="Hybrid sensor histidine kinase/response regulator"/>
    <property type="match status" value="1"/>
</dbReference>
<keyword evidence="5" id="KW-0547">Nucleotide-binding</keyword>
<dbReference type="PROSITE" id="PS01124">
    <property type="entry name" value="HTH_ARAC_FAMILY_2"/>
    <property type="match status" value="1"/>
</dbReference>
<dbReference type="InterPro" id="IPR011110">
    <property type="entry name" value="Reg_prop"/>
</dbReference>
<evidence type="ECO:0000256" key="5">
    <source>
        <dbReference type="ARBA" id="ARBA00022741"/>
    </source>
</evidence>
<accession>A0A2U2PKC0</accession>
<feature type="domain" description="Histidine kinase" evidence="14">
    <location>
        <begin position="831"/>
        <end position="1045"/>
    </location>
</feature>
<feature type="signal peptide" evidence="12">
    <location>
        <begin position="1"/>
        <end position="21"/>
    </location>
</feature>
<evidence type="ECO:0000256" key="1">
    <source>
        <dbReference type="ARBA" id="ARBA00000085"/>
    </source>
</evidence>
<comment type="caution">
    <text evidence="16">The sequence shown here is derived from an EMBL/GenBank/DDBJ whole genome shotgun (WGS) entry which is preliminary data.</text>
</comment>
<dbReference type="SUPFAM" id="SSF47384">
    <property type="entry name" value="Homodimeric domain of signal transducing histidine kinase"/>
    <property type="match status" value="1"/>
</dbReference>
<dbReference type="InterPro" id="IPR003661">
    <property type="entry name" value="HisK_dim/P_dom"/>
</dbReference>
<feature type="domain" description="HTH araC/xylS-type" evidence="13">
    <location>
        <begin position="1243"/>
        <end position="1342"/>
    </location>
</feature>
<dbReference type="SUPFAM" id="SSF55874">
    <property type="entry name" value="ATPase domain of HSP90 chaperone/DNA topoisomerase II/histidine kinase"/>
    <property type="match status" value="1"/>
</dbReference>
<dbReference type="Pfam" id="PF12833">
    <property type="entry name" value="HTH_18"/>
    <property type="match status" value="1"/>
</dbReference>
<dbReference type="Gene3D" id="1.10.10.60">
    <property type="entry name" value="Homeodomain-like"/>
    <property type="match status" value="1"/>
</dbReference>
<evidence type="ECO:0000256" key="2">
    <source>
        <dbReference type="ARBA" id="ARBA00012438"/>
    </source>
</evidence>
<dbReference type="Pfam" id="PF00512">
    <property type="entry name" value="HisKA"/>
    <property type="match status" value="1"/>
</dbReference>
<dbReference type="InterPro" id="IPR036890">
    <property type="entry name" value="HATPase_C_sf"/>
</dbReference>
<keyword evidence="10" id="KW-0804">Transcription</keyword>
<dbReference type="PRINTS" id="PR00344">
    <property type="entry name" value="BCTRLSENSOR"/>
</dbReference>
<dbReference type="CDD" id="cd00075">
    <property type="entry name" value="HATPase"/>
    <property type="match status" value="1"/>
</dbReference>
<keyword evidence="9" id="KW-0805">Transcription regulation</keyword>
<name>A0A2U2PKC0_9SPHI</name>
<dbReference type="GO" id="GO:0043565">
    <property type="term" value="F:sequence-specific DNA binding"/>
    <property type="evidence" value="ECO:0007669"/>
    <property type="project" value="InterPro"/>
</dbReference>
<dbReference type="GO" id="GO:0005524">
    <property type="term" value="F:ATP binding"/>
    <property type="evidence" value="ECO:0007669"/>
    <property type="project" value="UniProtKB-KW"/>
</dbReference>
<dbReference type="Gene3D" id="2.60.40.10">
    <property type="entry name" value="Immunoglobulins"/>
    <property type="match status" value="1"/>
</dbReference>
<dbReference type="SUPFAM" id="SSF46689">
    <property type="entry name" value="Homeodomain-like"/>
    <property type="match status" value="1"/>
</dbReference>
<sequence length="1359" mass="154799">MLMRKIYFFFFFLSFLASVNATTIPSLQYLGIENGLSNNAVTSIFQDSRGFMWFGTFDGLNRYDGYSFKVFRNRLGDSSSLVNNWITAINEDNDGNIWVGTKRGGVIYRIASSSFVPLSFLSATDKKLRKMTNVVNCLERDRNGNFFTGTAGMGLLLKRKDALHPVQVPFKSSHGVLADYHVQAIKGDSAGRLWLFIQGEGLALFDFKSSSVRLVNSEIRTARCIEPDNHGNVWIGGELGLHAYNLREQKITESYRLNKKELSADQVVQMCLSRNGELWVATDGGGVNVLNIASKTFRYIDHASGNLTSSAVYAVFQDKDSRIWIGTLRGGVNILDQKKSGFQTFKHDPLRKNSVSSNFIISFCEERSGNVWIGTDGDGVNYWDREKNTFMNYVHTGSSGSLSNNNVSRIVRDYQGQIWLATYGGGINRVTEGHSFKLYPCYNSSFGYYDWNVWSLFEDSHRDLWAGTCTEGGLYRLNRKTDKFELFSKDLKNIITLAEDRNGNLWGGTFSDLVRIDPGNKKHIIYHIGYAVRAILEDRRRNFWIATEGGGLLNFNPKTGSFQRFSEAEGLTSNSILSVLEDKEGSLWLSTFEGLCKFNPETKKAKNFYESDGLQSNQFNYNAAASLSTGEFLFGGIKGFNVFHPGKIRPYSTFPKVILTGLRINNVPFEKDHSYAPGKTIYDVTDITLPYDKAVLSVDFAALEYSAQEKIRYAYYLEGWDKGWNYCGTARTAYYTRLQEGHYKLRIKSTNTDGIWDKNCPERYINVVILPPWWRSWWAWLLYSILGVTVVYAYIAYQKKQALLKYEIQLVNLKIDQEKELNEKKLSFFTHIAHEFRTPLTLIINPVKEMLYSTGRIIDSQELSVVYRNSRRLLSLVDQLLLFRKADCNEDKLKVVKLNFVDLCKEVFLCFSQQASYRNINYQIICRETQVDLFVDREKVEIVLFNLINNALKYTSDGGRVTLEIVATDKYVKVFVSDNGCGIPEEIGDALFQKFYRVRESNHQTGFGIGLYLVKKFIEAHRGSIGYSGKQGEGTCFELTFLKGKDHFHSSLIFEDVCESSVFLEELIDVNSFSLEASSEKAAPEAAKDIVSERPVMIIVDDNIQIRNYIKSIFQDEYIIYTCGDGEEGYSLITRYQPDIVISDVVMPGVSGIELCARIKEDPALNHIPVILLTASSSSEIKLKGIEGGADDYITKPFEKDLLIARVAGIIRSRKSLQKYFLNEVTLQRNDFQIPSEYSDFLKKCITVIEAHLDDTDFNIKVFSSELGMSHSSLYKKVKSISGRSINEFIRFIRLRKAAEVLINTSCNVNEAAFRAGFSDIKYFREQFFKLFEMKPSEYIKKYRKPLSNNFKLNGKLVK</sequence>
<dbReference type="InterPro" id="IPR011123">
    <property type="entry name" value="Y_Y_Y"/>
</dbReference>
<evidence type="ECO:0000256" key="10">
    <source>
        <dbReference type="ARBA" id="ARBA00023163"/>
    </source>
</evidence>
<dbReference type="InterPro" id="IPR036097">
    <property type="entry name" value="HisK_dim/P_sf"/>
</dbReference>
<proteinExistence type="predicted"/>
<evidence type="ECO:0000313" key="16">
    <source>
        <dbReference type="EMBL" id="PWG81853.1"/>
    </source>
</evidence>
<feature type="modified residue" description="4-aspartylphosphate" evidence="11">
    <location>
        <position position="1144"/>
    </location>
</feature>
<evidence type="ECO:0000259" key="15">
    <source>
        <dbReference type="PROSITE" id="PS50110"/>
    </source>
</evidence>
<gene>
    <name evidence="16" type="ORF">DDR33_05740</name>
</gene>
<dbReference type="FunFam" id="2.60.40.10:FF:000791">
    <property type="entry name" value="Two-component system sensor histidine kinase/response regulator"/>
    <property type="match status" value="1"/>
</dbReference>
<dbReference type="InterPro" id="IPR005467">
    <property type="entry name" value="His_kinase_dom"/>
</dbReference>
<dbReference type="InterPro" id="IPR001789">
    <property type="entry name" value="Sig_transdc_resp-reg_receiver"/>
</dbReference>
<dbReference type="EC" id="2.7.13.3" evidence="2"/>
<keyword evidence="4" id="KW-0808">Transferase</keyword>
<dbReference type="InterPro" id="IPR009057">
    <property type="entry name" value="Homeodomain-like_sf"/>
</dbReference>
<evidence type="ECO:0000256" key="7">
    <source>
        <dbReference type="ARBA" id="ARBA00022840"/>
    </source>
</evidence>
<dbReference type="PANTHER" id="PTHR43547">
    <property type="entry name" value="TWO-COMPONENT HISTIDINE KINASE"/>
    <property type="match status" value="1"/>
</dbReference>
<dbReference type="Pfam" id="PF07495">
    <property type="entry name" value="Y_Y_Y"/>
    <property type="match status" value="1"/>
</dbReference>
<dbReference type="Pfam" id="PF02518">
    <property type="entry name" value="HATPase_c"/>
    <property type="match status" value="1"/>
</dbReference>
<dbReference type="Pfam" id="PF07494">
    <property type="entry name" value="Reg_prop"/>
    <property type="match status" value="6"/>
</dbReference>
<feature type="chain" id="PRO_5015588071" description="histidine kinase" evidence="12">
    <location>
        <begin position="22"/>
        <end position="1359"/>
    </location>
</feature>
<dbReference type="GO" id="GO:0000155">
    <property type="term" value="F:phosphorelay sensor kinase activity"/>
    <property type="evidence" value="ECO:0007669"/>
    <property type="project" value="InterPro"/>
</dbReference>
<evidence type="ECO:0000256" key="8">
    <source>
        <dbReference type="ARBA" id="ARBA00023012"/>
    </source>
</evidence>
<dbReference type="InterPro" id="IPR003594">
    <property type="entry name" value="HATPase_dom"/>
</dbReference>
<keyword evidence="7" id="KW-0067">ATP-binding</keyword>
<evidence type="ECO:0000256" key="3">
    <source>
        <dbReference type="ARBA" id="ARBA00022553"/>
    </source>
</evidence>
<evidence type="ECO:0000256" key="12">
    <source>
        <dbReference type="SAM" id="SignalP"/>
    </source>
</evidence>
<dbReference type="SMART" id="SM00387">
    <property type="entry name" value="HATPase_c"/>
    <property type="match status" value="1"/>
</dbReference>
<dbReference type="GO" id="GO:0003700">
    <property type="term" value="F:DNA-binding transcription factor activity"/>
    <property type="evidence" value="ECO:0007669"/>
    <property type="project" value="InterPro"/>
</dbReference>
<dbReference type="InterPro" id="IPR015943">
    <property type="entry name" value="WD40/YVTN_repeat-like_dom_sf"/>
</dbReference>
<dbReference type="SMART" id="SM00448">
    <property type="entry name" value="REC"/>
    <property type="match status" value="1"/>
</dbReference>